<dbReference type="PANTHER" id="PTHR23221">
    <property type="entry name" value="GLYCOSYLPHOSPHATIDYLINOSITOL PHOSPHOLIPASE D"/>
    <property type="match status" value="1"/>
</dbReference>
<sequence>MAVGVVAALVLGAAGTAAAEPAKEADFNGDGHPDLAVGGPYATVSKQADAGAVGLVWGSAKGLNAKKVGTIKQSQAAIPGEPGEYEMFGWALRSGDFDGDGYADLAVSTPQEDRGDEVPPGALFLVFGSPTGLTSAIRLDPPPDDDYLGWFAGTLTVGDYDKDGFDDLVVGMLNDIDNPAYLIKGKADLRKPGAATFVPVVTPNPPWSIGDPAAGDINGDSYDDLVVPRRYGQRTEALVYFGGASGLGKTPQRQPGSGYYTATGDLDNDGYDDIAFGDPSARIVSDSNGLVRVWYGSKNGLDTKRGVLKLTQLTPRIPDDPEEPDGFGAAVAIGDVNGNGRADLAIGTENESIGKILQAGKVFLIYGDAKGIVPATARIDTFTQDSPGVQDSVEDHDTFGTGLAFRDFNGDGLAELQVSAPGENGFEGSVTILKGAKSGLTGIGSQTYTPANTGIGKTEAGFGIGLDK</sequence>
<dbReference type="Gene3D" id="2.130.10.130">
    <property type="entry name" value="Integrin alpha, N-terminal"/>
    <property type="match status" value="4"/>
</dbReference>
<dbReference type="Pfam" id="PF01839">
    <property type="entry name" value="FG-GAP"/>
    <property type="match status" value="4"/>
</dbReference>
<dbReference type="SMART" id="SM00191">
    <property type="entry name" value="Int_alpha"/>
    <property type="match status" value="6"/>
</dbReference>
<dbReference type="EMBL" id="JBHRZH010000036">
    <property type="protein sequence ID" value="MFC3765065.1"/>
    <property type="molecule type" value="Genomic_DNA"/>
</dbReference>
<evidence type="ECO:0000313" key="6">
    <source>
        <dbReference type="EMBL" id="MFC3765065.1"/>
    </source>
</evidence>
<dbReference type="Proteomes" id="UP001595699">
    <property type="component" value="Unassembled WGS sequence"/>
</dbReference>
<accession>A0ABV7YI84</accession>
<dbReference type="InterPro" id="IPR013519">
    <property type="entry name" value="Int_alpha_beta-p"/>
</dbReference>
<evidence type="ECO:0000256" key="5">
    <source>
        <dbReference type="SAM" id="SignalP"/>
    </source>
</evidence>
<dbReference type="RefSeq" id="WP_205119217.1">
    <property type="nucleotide sequence ID" value="NZ_JAFBCM010000001.1"/>
</dbReference>
<feature type="chain" id="PRO_5045377022" evidence="5">
    <location>
        <begin position="20"/>
        <end position="468"/>
    </location>
</feature>
<organism evidence="6 7">
    <name type="scientific">Tenggerimyces flavus</name>
    <dbReference type="NCBI Taxonomy" id="1708749"/>
    <lineage>
        <taxon>Bacteria</taxon>
        <taxon>Bacillati</taxon>
        <taxon>Actinomycetota</taxon>
        <taxon>Actinomycetes</taxon>
        <taxon>Propionibacteriales</taxon>
        <taxon>Nocardioidaceae</taxon>
        <taxon>Tenggerimyces</taxon>
    </lineage>
</organism>
<proteinExistence type="predicted"/>
<evidence type="ECO:0000256" key="1">
    <source>
        <dbReference type="ARBA" id="ARBA00022729"/>
    </source>
</evidence>
<evidence type="ECO:0000256" key="4">
    <source>
        <dbReference type="ARBA" id="ARBA00023180"/>
    </source>
</evidence>
<protein>
    <submittedName>
        <fullName evidence="6">FG-GAP-like repeat-containing protein</fullName>
    </submittedName>
</protein>
<keyword evidence="4" id="KW-0325">Glycoprotein</keyword>
<keyword evidence="1 5" id="KW-0732">Signal</keyword>
<evidence type="ECO:0000313" key="7">
    <source>
        <dbReference type="Proteomes" id="UP001595699"/>
    </source>
</evidence>
<keyword evidence="2" id="KW-0677">Repeat</keyword>
<evidence type="ECO:0000256" key="2">
    <source>
        <dbReference type="ARBA" id="ARBA00022737"/>
    </source>
</evidence>
<dbReference type="PANTHER" id="PTHR23221:SF7">
    <property type="entry name" value="PHOSPHATIDYLINOSITOL-GLYCAN-SPECIFIC PHOSPHOLIPASE D"/>
    <property type="match status" value="1"/>
</dbReference>
<name>A0ABV7YI84_9ACTN</name>
<dbReference type="InterPro" id="IPR013517">
    <property type="entry name" value="FG-GAP"/>
</dbReference>
<dbReference type="PROSITE" id="PS51470">
    <property type="entry name" value="FG_GAP"/>
    <property type="match status" value="2"/>
</dbReference>
<feature type="signal peptide" evidence="5">
    <location>
        <begin position="1"/>
        <end position="19"/>
    </location>
</feature>
<reference evidence="7" key="1">
    <citation type="journal article" date="2019" name="Int. J. Syst. Evol. Microbiol.">
        <title>The Global Catalogue of Microorganisms (GCM) 10K type strain sequencing project: providing services to taxonomists for standard genome sequencing and annotation.</title>
        <authorList>
            <consortium name="The Broad Institute Genomics Platform"/>
            <consortium name="The Broad Institute Genome Sequencing Center for Infectious Disease"/>
            <person name="Wu L."/>
            <person name="Ma J."/>
        </authorList>
    </citation>
    <scope>NUCLEOTIDE SEQUENCE [LARGE SCALE GENOMIC DNA]</scope>
    <source>
        <strain evidence="7">CGMCC 4.7241</strain>
    </source>
</reference>
<gene>
    <name evidence="6" type="ORF">ACFOUW_29810</name>
</gene>
<dbReference type="Pfam" id="PF13517">
    <property type="entry name" value="FG-GAP_3"/>
    <property type="match status" value="1"/>
</dbReference>
<dbReference type="InterPro" id="IPR028994">
    <property type="entry name" value="Integrin_alpha_N"/>
</dbReference>
<comment type="caution">
    <text evidence="6">The sequence shown here is derived from an EMBL/GenBank/DDBJ whole genome shotgun (WGS) entry which is preliminary data.</text>
</comment>
<evidence type="ECO:0000256" key="3">
    <source>
        <dbReference type="ARBA" id="ARBA00022801"/>
    </source>
</evidence>
<dbReference type="SUPFAM" id="SSF69318">
    <property type="entry name" value="Integrin alpha N-terminal domain"/>
    <property type="match status" value="1"/>
</dbReference>
<keyword evidence="7" id="KW-1185">Reference proteome</keyword>
<keyword evidence="3" id="KW-0378">Hydrolase</keyword>